<sequence>MKMAAGFLAVCLLFAGCSGHMPRKEQREADAASAAENQASVRYFVKDRDLFVECMIPSVTFSGSRHAKPAKIKVYVDGVWKGEYNTAAFVVKGLDKGVHTVQLEVVDKNTGARLGIHRQFYISVS</sequence>
<evidence type="ECO:0000313" key="4">
    <source>
        <dbReference type="Proteomes" id="UP000070376"/>
    </source>
</evidence>
<evidence type="ECO:0000313" key="1">
    <source>
        <dbReference type="EMBL" id="AJO23528.1"/>
    </source>
</evidence>
<evidence type="ECO:0000313" key="2">
    <source>
        <dbReference type="EMBL" id="KWZ77181.1"/>
    </source>
</evidence>
<protein>
    <recommendedName>
        <fullName evidence="5">Lipoprotein</fullName>
    </recommendedName>
</protein>
<organism evidence="2 4">
    <name type="scientific">Heyndrickxia coagulans</name>
    <name type="common">Weizmannia coagulans</name>
    <dbReference type="NCBI Taxonomy" id="1398"/>
    <lineage>
        <taxon>Bacteria</taxon>
        <taxon>Bacillati</taxon>
        <taxon>Bacillota</taxon>
        <taxon>Bacilli</taxon>
        <taxon>Bacillales</taxon>
        <taxon>Bacillaceae</taxon>
        <taxon>Heyndrickxia</taxon>
    </lineage>
</organism>
<dbReference type="RefSeq" id="WP_017552185.1">
    <property type="nucleotide sequence ID" value="NZ_CP010525.1"/>
</dbReference>
<dbReference type="PATRIC" id="fig|1398.18.peg.2718"/>
<reference evidence="4" key="4">
    <citation type="submission" date="2016-01" db="EMBL/GenBank/DDBJ databases">
        <authorList>
            <person name="Mitreva M."/>
            <person name="Pepin K.H."/>
            <person name="Mihindukulasuriya K.A."/>
            <person name="Fulton R."/>
            <person name="Fronick C."/>
            <person name="O'Laughlin M."/>
            <person name="Miner T."/>
            <person name="Herter B."/>
            <person name="Rosa B.A."/>
            <person name="Cordes M."/>
            <person name="Tomlinson C."/>
            <person name="Wollam A."/>
            <person name="Palsikar V.B."/>
            <person name="Mardis E.R."/>
            <person name="Wilson R.K."/>
        </authorList>
    </citation>
    <scope>NUCLEOTIDE SEQUENCE [LARGE SCALE GENOMIC DNA]</scope>
    <source>
        <strain evidence="4">GED7749B</strain>
    </source>
</reference>
<dbReference type="AlphaFoldDB" id="A0A0C5C5C8"/>
<dbReference type="EMBL" id="LRPN01000177">
    <property type="protein sequence ID" value="KWZ77181.1"/>
    <property type="molecule type" value="Genomic_DNA"/>
</dbReference>
<gene>
    <name evidence="2" type="ORF">HMPREF3213_03370</name>
    <name evidence="1" type="ORF">SB48_HM08orf04357</name>
</gene>
<dbReference type="Proteomes" id="UP000032024">
    <property type="component" value="Chromosome"/>
</dbReference>
<reference evidence="1" key="1">
    <citation type="submission" date="2015-01" db="EMBL/GenBank/DDBJ databases">
        <title>Comparative genome analysis of Bacillus coagulans HM-08, Clostridium butyricum HM-68, Bacillus subtilis HM-66 and Bacillus licheniformis BL-09.</title>
        <authorList>
            <person name="Zhang H."/>
        </authorList>
    </citation>
    <scope>NUCLEOTIDE SEQUENCE [LARGE SCALE GENOMIC DNA]</scope>
    <source>
        <strain evidence="1">HM-08</strain>
    </source>
</reference>
<keyword evidence="3" id="KW-1185">Reference proteome</keyword>
<reference evidence="2" key="3">
    <citation type="submission" date="2016-01" db="EMBL/GenBank/DDBJ databases">
        <authorList>
            <person name="Oliw E.H."/>
        </authorList>
    </citation>
    <scope>NUCLEOTIDE SEQUENCE [LARGE SCALE GENOMIC DNA]</scope>
    <source>
        <strain evidence="2">GED7749B</strain>
    </source>
</reference>
<dbReference type="EMBL" id="CP010525">
    <property type="protein sequence ID" value="AJO23528.1"/>
    <property type="molecule type" value="Genomic_DNA"/>
</dbReference>
<name>A0A0C5C5C8_HEYCO</name>
<accession>A0A0C5C5C8</accession>
<reference evidence="3" key="2">
    <citation type="submission" date="2015-01" db="EMBL/GenBank/DDBJ databases">
        <title>Comparative genome analysis of Bacillus coagulans HM-08, Clostridium butyricum HM-68, Bacillus subtilis HM-66 and Bacillus paralicheniformis BL-09.</title>
        <authorList>
            <person name="Zhang H."/>
        </authorList>
    </citation>
    <scope>NUCLEOTIDE SEQUENCE [LARGE SCALE GENOMIC DNA]</scope>
    <source>
        <strain evidence="3">HM-08</strain>
    </source>
</reference>
<evidence type="ECO:0000313" key="3">
    <source>
        <dbReference type="Proteomes" id="UP000032024"/>
    </source>
</evidence>
<dbReference type="STRING" id="1398.AB434_2567"/>
<dbReference type="PROSITE" id="PS51257">
    <property type="entry name" value="PROKAR_LIPOPROTEIN"/>
    <property type="match status" value="1"/>
</dbReference>
<dbReference type="Proteomes" id="UP000070376">
    <property type="component" value="Unassembled WGS sequence"/>
</dbReference>
<evidence type="ECO:0008006" key="5">
    <source>
        <dbReference type="Google" id="ProtNLM"/>
    </source>
</evidence>
<proteinExistence type="predicted"/>